<gene>
    <name evidence="1" type="ORF">SDC9_80504</name>
</gene>
<dbReference type="EMBL" id="VSSQ01006808">
    <property type="protein sequence ID" value="MPM33923.1"/>
    <property type="molecule type" value="Genomic_DNA"/>
</dbReference>
<sequence length="461" mass="52108">MRILRVGAGFAVEIQNRVPVEHDVLDAAVIEAAPDHRADAHLFGDRFLVLQAGALLFDDGQRLFAGGGEHVPELNHIALAGGERAFRAGNHAERNVDQVLRPGIAHELDHLEPLPKMQILLVGHHVQALGEIVGVLAVERGGDIPRGVERRPVRTQDDARRHLVLAQIDNLRALIELEQTLFAQFVHHAAHLVVIKALARIAVERYAEDIVNFRHFLERNGFEPVEQLERFRVAVLNLFKPCARLVVQRRLGFRFLMIAHVELDQLVHTAVLHERTVAPALVGNDHLAKLRAPVAQVVDAHGVKTEVVVNSVEGRADHGRRQMADMERLCDVDRRVVDADVPAAADVRAAVAFAFGKHTLQHGLRLCRFIERKIQVSAFRARAFNARRQRQRARKFRGDDRRRFFERLCQPKAGKRIVAHLRRGRRFQPVDQFFGGQRAGCGQRRSDRCFEIHLTHPIPIR</sequence>
<comment type="caution">
    <text evidence="1">The sequence shown here is derived from an EMBL/GenBank/DDBJ whole genome shotgun (WGS) entry which is preliminary data.</text>
</comment>
<reference evidence="1" key="1">
    <citation type="submission" date="2019-08" db="EMBL/GenBank/DDBJ databases">
        <authorList>
            <person name="Kucharzyk K."/>
            <person name="Murdoch R.W."/>
            <person name="Higgins S."/>
            <person name="Loffler F."/>
        </authorList>
    </citation>
    <scope>NUCLEOTIDE SEQUENCE</scope>
</reference>
<organism evidence="1">
    <name type="scientific">bioreactor metagenome</name>
    <dbReference type="NCBI Taxonomy" id="1076179"/>
    <lineage>
        <taxon>unclassified sequences</taxon>
        <taxon>metagenomes</taxon>
        <taxon>ecological metagenomes</taxon>
    </lineage>
</organism>
<protein>
    <submittedName>
        <fullName evidence="1">Uncharacterized protein</fullName>
    </submittedName>
</protein>
<proteinExistence type="predicted"/>
<evidence type="ECO:0000313" key="1">
    <source>
        <dbReference type="EMBL" id="MPM33923.1"/>
    </source>
</evidence>
<accession>A0A644Z5B7</accession>
<name>A0A644Z5B7_9ZZZZ</name>
<dbReference type="AlphaFoldDB" id="A0A644Z5B7"/>